<accession>A0A843XA55</accession>
<evidence type="ECO:0000313" key="5">
    <source>
        <dbReference type="Proteomes" id="UP000652761"/>
    </source>
</evidence>
<dbReference type="GO" id="GO:0005886">
    <property type="term" value="C:plasma membrane"/>
    <property type="evidence" value="ECO:0007669"/>
    <property type="project" value="TreeGrafter"/>
</dbReference>
<evidence type="ECO:0000256" key="2">
    <source>
        <dbReference type="PIRSR" id="PIRSR639901-1"/>
    </source>
</evidence>
<name>A0A843XA55_COLES</name>
<dbReference type="EMBL" id="NMUH01006897">
    <property type="protein sequence ID" value="MQM16216.1"/>
    <property type="molecule type" value="Genomic_DNA"/>
</dbReference>
<feature type="active site" description="Proton acceptor" evidence="2">
    <location>
        <position position="75"/>
    </location>
</feature>
<keyword evidence="5" id="KW-1185">Reference proteome</keyword>
<dbReference type="Gene3D" id="3.40.50.11720">
    <property type="entry name" value="3-Deoxy-D-manno-octulosonic-acid transferase, N-terminal domain"/>
    <property type="match status" value="1"/>
</dbReference>
<evidence type="ECO:0000256" key="1">
    <source>
        <dbReference type="ARBA" id="ARBA00022679"/>
    </source>
</evidence>
<dbReference type="AlphaFoldDB" id="A0A843XA55"/>
<protein>
    <recommendedName>
        <fullName evidence="3">3-deoxy-D-manno-octulosonic-acid transferase N-terminal domain-containing protein</fullName>
    </recommendedName>
</protein>
<dbReference type="PANTHER" id="PTHR42755">
    <property type="entry name" value="3-DEOXY-MANNO-OCTULOSONATE CYTIDYLYLTRANSFERASE"/>
    <property type="match status" value="1"/>
</dbReference>
<proteinExistence type="predicted"/>
<feature type="domain" description="3-deoxy-D-manno-octulosonic-acid transferase N-terminal" evidence="3">
    <location>
        <begin position="46"/>
        <end position="161"/>
    </location>
</feature>
<dbReference type="PANTHER" id="PTHR42755:SF1">
    <property type="entry name" value="3-DEOXY-D-MANNO-OCTULOSONIC ACID TRANSFERASE, MITOCHONDRIAL-RELATED"/>
    <property type="match status" value="1"/>
</dbReference>
<dbReference type="InterPro" id="IPR007507">
    <property type="entry name" value="Glycos_transf_N"/>
</dbReference>
<dbReference type="Proteomes" id="UP000652761">
    <property type="component" value="Unassembled WGS sequence"/>
</dbReference>
<dbReference type="Pfam" id="PF04413">
    <property type="entry name" value="Glycos_transf_N"/>
    <property type="match status" value="1"/>
</dbReference>
<sequence length="220" mass="24547">MPMSAARALPGSAAYRLYRAAGRAASPLLYLLLRWRRLRGLEHPFRWRERLGEPSCPRPPLGTPLLWFHAVSLGEGLAAIPVIRRCVQQRPDVAVLMTTTTVSAFNVIKDRLPSGIIYQFAPLDTSAAVDNFLGYWSPDAIFLMESELWPNLILSAAEKGSTTEAIRFQLLQASPFIIHFAAVGDFDVPEKEPILLEDLKLQVANRPVWMASSIHNGEEE</sequence>
<comment type="caution">
    <text evidence="4">The sequence shown here is derived from an EMBL/GenBank/DDBJ whole genome shotgun (WGS) entry which is preliminary data.</text>
</comment>
<organism evidence="4 5">
    <name type="scientific">Colocasia esculenta</name>
    <name type="common">Wild taro</name>
    <name type="synonym">Arum esculentum</name>
    <dbReference type="NCBI Taxonomy" id="4460"/>
    <lineage>
        <taxon>Eukaryota</taxon>
        <taxon>Viridiplantae</taxon>
        <taxon>Streptophyta</taxon>
        <taxon>Embryophyta</taxon>
        <taxon>Tracheophyta</taxon>
        <taxon>Spermatophyta</taxon>
        <taxon>Magnoliopsida</taxon>
        <taxon>Liliopsida</taxon>
        <taxon>Araceae</taxon>
        <taxon>Aroideae</taxon>
        <taxon>Colocasieae</taxon>
        <taxon>Colocasia</taxon>
    </lineage>
</organism>
<dbReference type="InterPro" id="IPR039901">
    <property type="entry name" value="Kdotransferase"/>
</dbReference>
<gene>
    <name evidence="4" type="ORF">Taro_049177</name>
</gene>
<dbReference type="OrthoDB" id="308383at2759"/>
<feature type="non-terminal residue" evidence="4">
    <location>
        <position position="1"/>
    </location>
</feature>
<dbReference type="GO" id="GO:0009245">
    <property type="term" value="P:lipid A biosynthetic process"/>
    <property type="evidence" value="ECO:0007669"/>
    <property type="project" value="TreeGrafter"/>
</dbReference>
<dbReference type="InterPro" id="IPR038107">
    <property type="entry name" value="Glycos_transf_N_sf"/>
</dbReference>
<keyword evidence="1" id="KW-0808">Transferase</keyword>
<reference evidence="4" key="1">
    <citation type="submission" date="2017-07" db="EMBL/GenBank/DDBJ databases">
        <title>Taro Niue Genome Assembly and Annotation.</title>
        <authorList>
            <person name="Atibalentja N."/>
            <person name="Keating K."/>
            <person name="Fields C.J."/>
        </authorList>
    </citation>
    <scope>NUCLEOTIDE SEQUENCE</scope>
    <source>
        <strain evidence="4">Niue_2</strain>
        <tissue evidence="4">Leaf</tissue>
    </source>
</reference>
<evidence type="ECO:0000259" key="3">
    <source>
        <dbReference type="Pfam" id="PF04413"/>
    </source>
</evidence>
<dbReference type="GO" id="GO:0016740">
    <property type="term" value="F:transferase activity"/>
    <property type="evidence" value="ECO:0007669"/>
    <property type="project" value="UniProtKB-KW"/>
</dbReference>
<evidence type="ECO:0000313" key="4">
    <source>
        <dbReference type="EMBL" id="MQM16216.1"/>
    </source>
</evidence>